<gene>
    <name evidence="1" type="ORF">NE237_003393</name>
</gene>
<dbReference type="AlphaFoldDB" id="A0A9Q0KGY6"/>
<comment type="caution">
    <text evidence="1">The sequence shown here is derived from an EMBL/GenBank/DDBJ whole genome shotgun (WGS) entry which is preliminary data.</text>
</comment>
<accession>A0A9Q0KGY6</accession>
<reference evidence="1" key="1">
    <citation type="journal article" date="2023" name="Plant J.">
        <title>The genome of the king protea, Protea cynaroides.</title>
        <authorList>
            <person name="Chang J."/>
            <person name="Duong T.A."/>
            <person name="Schoeman C."/>
            <person name="Ma X."/>
            <person name="Roodt D."/>
            <person name="Barker N."/>
            <person name="Li Z."/>
            <person name="Van de Peer Y."/>
            <person name="Mizrachi E."/>
        </authorList>
    </citation>
    <scope>NUCLEOTIDE SEQUENCE</scope>
    <source>
        <tissue evidence="1">Young leaves</tissue>
    </source>
</reference>
<dbReference type="Proteomes" id="UP001141806">
    <property type="component" value="Unassembled WGS sequence"/>
</dbReference>
<dbReference type="EMBL" id="JAMYWD010000005">
    <property type="protein sequence ID" value="KAJ4970294.1"/>
    <property type="molecule type" value="Genomic_DNA"/>
</dbReference>
<proteinExistence type="predicted"/>
<keyword evidence="2" id="KW-1185">Reference proteome</keyword>
<evidence type="ECO:0000313" key="2">
    <source>
        <dbReference type="Proteomes" id="UP001141806"/>
    </source>
</evidence>
<name>A0A9Q0KGY6_9MAGN</name>
<evidence type="ECO:0000313" key="1">
    <source>
        <dbReference type="EMBL" id="KAJ4970294.1"/>
    </source>
</evidence>
<organism evidence="1 2">
    <name type="scientific">Protea cynaroides</name>
    <dbReference type="NCBI Taxonomy" id="273540"/>
    <lineage>
        <taxon>Eukaryota</taxon>
        <taxon>Viridiplantae</taxon>
        <taxon>Streptophyta</taxon>
        <taxon>Embryophyta</taxon>
        <taxon>Tracheophyta</taxon>
        <taxon>Spermatophyta</taxon>
        <taxon>Magnoliopsida</taxon>
        <taxon>Proteales</taxon>
        <taxon>Proteaceae</taxon>
        <taxon>Protea</taxon>
    </lineage>
</organism>
<protein>
    <submittedName>
        <fullName evidence="1">Uncharacterized protein</fullName>
    </submittedName>
</protein>
<sequence length="151" mass="17054">MIADDGRIRHPNLITLCSFEPRMPFSMTKSSAGRLNIQSSPASFASPLTALQIDDQFIKSVAFRAPSFSRFLLLNSPEWKKGVMDSLSAMVFGSVQPIYAFDYRWHDLGFLPPEPRSDASPHPHLRPHLLLPFPRLHHLQPLPALQFLLHG</sequence>